<dbReference type="EMBL" id="NBIV01000046">
    <property type="protein sequence ID" value="PXF46052.1"/>
    <property type="molecule type" value="Genomic_DNA"/>
</dbReference>
<dbReference type="STRING" id="448386.A0A2V3IV97"/>
<reference evidence="4 5" key="1">
    <citation type="journal article" date="2018" name="Mol. Biol. Evol.">
        <title>Analysis of the draft genome of the red seaweed Gracilariopsis chorda provides insights into genome size evolution in Rhodophyta.</title>
        <authorList>
            <person name="Lee J."/>
            <person name="Yang E.C."/>
            <person name="Graf L."/>
            <person name="Yang J.H."/>
            <person name="Qiu H."/>
            <person name="Zel Zion U."/>
            <person name="Chan C.X."/>
            <person name="Stephens T.G."/>
            <person name="Weber A.P.M."/>
            <person name="Boo G.H."/>
            <person name="Boo S.M."/>
            <person name="Kim K.M."/>
            <person name="Shin Y."/>
            <person name="Jung M."/>
            <person name="Lee S.J."/>
            <person name="Yim H.S."/>
            <person name="Lee J.H."/>
            <person name="Bhattacharya D."/>
            <person name="Yoon H.S."/>
        </authorList>
    </citation>
    <scope>NUCLEOTIDE SEQUENCE [LARGE SCALE GENOMIC DNA]</scope>
    <source>
        <strain evidence="4 5">SKKU-2015</strain>
        <tissue evidence="4">Whole body</tissue>
    </source>
</reference>
<dbReference type="InterPro" id="IPR039633">
    <property type="entry name" value="PAP"/>
</dbReference>
<name>A0A2V3IV97_9FLOR</name>
<dbReference type="AlphaFoldDB" id="A0A2V3IV97"/>
<dbReference type="GO" id="GO:0009536">
    <property type="term" value="C:plastid"/>
    <property type="evidence" value="ECO:0007669"/>
    <property type="project" value="UniProtKB-SubCell"/>
</dbReference>
<evidence type="ECO:0000259" key="3">
    <source>
        <dbReference type="Pfam" id="PF04755"/>
    </source>
</evidence>
<accession>A0A2V3IV97</accession>
<gene>
    <name evidence="4" type="ORF">BWQ96_04227</name>
</gene>
<evidence type="ECO:0000256" key="2">
    <source>
        <dbReference type="ARBA" id="ARBA00022640"/>
    </source>
</evidence>
<dbReference type="Pfam" id="PF04755">
    <property type="entry name" value="PAP_fibrillin"/>
    <property type="match status" value="1"/>
</dbReference>
<dbReference type="PANTHER" id="PTHR31906">
    <property type="entry name" value="PLASTID-LIPID-ASSOCIATED PROTEIN 4, CHLOROPLASTIC-RELATED"/>
    <property type="match status" value="1"/>
</dbReference>
<evidence type="ECO:0000313" key="5">
    <source>
        <dbReference type="Proteomes" id="UP000247409"/>
    </source>
</evidence>
<sequence>MDVLAFTTTSSFLRLTPGTQQCSFTCTKRAATPNVARRARPLNIRMELEGEEAEDEAPSDVAVPVGDAVKTMIPGMDEAKRTALVAKLLQYAAITDRGQSATDAQVSAVDDIVMSLEEVNPNPQPVEIDLIDGEWNLVYTAAKLFQTNPFLMAAATPLLQVGQVRQRISVDEGKLSTEVEVIAFPVTSWTVKTTGRITPVGAERLEVTVETTNITGGKIADRIDLGGISFDVPVEQIYSRIRNASPETYVDTYYLDETLRISRSKEGKLYIYTRLD</sequence>
<dbReference type="OrthoDB" id="203682at2759"/>
<comment type="caution">
    <text evidence="4">The sequence shown here is derived from an EMBL/GenBank/DDBJ whole genome shotgun (WGS) entry which is preliminary data.</text>
</comment>
<protein>
    <submittedName>
        <fullName evidence="4">Chromoplast-specific carotenoid-associated protein C1, chromoplastic</fullName>
    </submittedName>
</protein>
<organism evidence="4 5">
    <name type="scientific">Gracilariopsis chorda</name>
    <dbReference type="NCBI Taxonomy" id="448386"/>
    <lineage>
        <taxon>Eukaryota</taxon>
        <taxon>Rhodophyta</taxon>
        <taxon>Florideophyceae</taxon>
        <taxon>Rhodymeniophycidae</taxon>
        <taxon>Gracilariales</taxon>
        <taxon>Gracilariaceae</taxon>
        <taxon>Gracilariopsis</taxon>
    </lineage>
</organism>
<evidence type="ECO:0000313" key="4">
    <source>
        <dbReference type="EMBL" id="PXF46052.1"/>
    </source>
</evidence>
<comment type="subcellular location">
    <subcellularLocation>
        <location evidence="1">Plastid</location>
    </subcellularLocation>
</comment>
<feature type="domain" description="Plastid lipid-associated protein/fibrillin conserved" evidence="3">
    <location>
        <begin position="86"/>
        <end position="271"/>
    </location>
</feature>
<dbReference type="Proteomes" id="UP000247409">
    <property type="component" value="Unassembled WGS sequence"/>
</dbReference>
<dbReference type="InterPro" id="IPR006843">
    <property type="entry name" value="PAP/fibrillin_dom"/>
</dbReference>
<evidence type="ECO:0000256" key="1">
    <source>
        <dbReference type="ARBA" id="ARBA00004474"/>
    </source>
</evidence>
<keyword evidence="2" id="KW-0934">Plastid</keyword>
<keyword evidence="5" id="KW-1185">Reference proteome</keyword>
<proteinExistence type="predicted"/>